<keyword evidence="4 6" id="KW-0067">ATP-binding</keyword>
<dbReference type="InterPro" id="IPR036116">
    <property type="entry name" value="FN3_sf"/>
</dbReference>
<evidence type="ECO:0000313" key="11">
    <source>
        <dbReference type="Proteomes" id="UP000005226"/>
    </source>
</evidence>
<keyword evidence="5" id="KW-0393">Immunoglobulin domain</keyword>
<dbReference type="InterPro" id="IPR003961">
    <property type="entry name" value="FN3_dom"/>
</dbReference>
<name>A0A674MRU0_TAKRU</name>
<dbReference type="GO" id="GO:0004672">
    <property type="term" value="F:protein kinase activity"/>
    <property type="evidence" value="ECO:0007669"/>
    <property type="project" value="InterPro"/>
</dbReference>
<evidence type="ECO:0000256" key="4">
    <source>
        <dbReference type="ARBA" id="ARBA00022840"/>
    </source>
</evidence>
<dbReference type="SUPFAM" id="SSF48726">
    <property type="entry name" value="Immunoglobulin"/>
    <property type="match status" value="2"/>
</dbReference>
<evidence type="ECO:0000256" key="6">
    <source>
        <dbReference type="PROSITE-ProRule" id="PRU10141"/>
    </source>
</evidence>
<dbReference type="SUPFAM" id="SSF56112">
    <property type="entry name" value="Protein kinase-like (PK-like)"/>
    <property type="match status" value="1"/>
</dbReference>
<reference evidence="10" key="3">
    <citation type="submission" date="2025-09" db="UniProtKB">
        <authorList>
            <consortium name="Ensembl"/>
        </authorList>
    </citation>
    <scope>IDENTIFICATION</scope>
</reference>
<dbReference type="PROSITE" id="PS50853">
    <property type="entry name" value="FN3"/>
    <property type="match status" value="1"/>
</dbReference>
<feature type="domain" description="Fibronectin type-III" evidence="9">
    <location>
        <begin position="82"/>
        <end position="183"/>
    </location>
</feature>
<dbReference type="PANTHER" id="PTHR47633">
    <property type="entry name" value="IMMUNOGLOBULIN"/>
    <property type="match status" value="1"/>
</dbReference>
<dbReference type="InterPro" id="IPR036179">
    <property type="entry name" value="Ig-like_dom_sf"/>
</dbReference>
<dbReference type="GeneTree" id="ENSGT00940000163949"/>
<dbReference type="Gene3D" id="1.10.510.10">
    <property type="entry name" value="Transferase(Phosphotransferase) domain 1"/>
    <property type="match status" value="1"/>
</dbReference>
<keyword evidence="11" id="KW-1185">Reference proteome</keyword>
<dbReference type="FunFam" id="2.60.40.10:FF:000080">
    <property type="entry name" value="Myosin light chain kinase, smooth muscle"/>
    <property type="match status" value="1"/>
</dbReference>
<comment type="similarity">
    <text evidence="1">Belongs to the protein kinase superfamily. CAMK Ser/Thr protein kinase family.</text>
</comment>
<feature type="domain" description="Ig-like" evidence="8">
    <location>
        <begin position="522"/>
        <end position="611"/>
    </location>
</feature>
<dbReference type="CDD" id="cd00063">
    <property type="entry name" value="FN3"/>
    <property type="match status" value="1"/>
</dbReference>
<reference evidence="10" key="2">
    <citation type="submission" date="2025-08" db="UniProtKB">
        <authorList>
            <consortium name="Ensembl"/>
        </authorList>
    </citation>
    <scope>IDENTIFICATION</scope>
</reference>
<protein>
    <submittedName>
        <fullName evidence="10">Myosin, light chain kinase 5</fullName>
    </submittedName>
</protein>
<dbReference type="SMART" id="SM00060">
    <property type="entry name" value="FN3"/>
    <property type="match status" value="1"/>
</dbReference>
<evidence type="ECO:0000313" key="10">
    <source>
        <dbReference type="Ensembl" id="ENSTRUP00000063828.1"/>
    </source>
</evidence>
<dbReference type="InterPro" id="IPR017441">
    <property type="entry name" value="Protein_kinase_ATP_BS"/>
</dbReference>
<dbReference type="Ensembl" id="ENSTRUT00000088658.1">
    <property type="protein sequence ID" value="ENSTRUP00000063828.1"/>
    <property type="gene ID" value="ENSTRUG00000015150.3"/>
</dbReference>
<dbReference type="InterPro" id="IPR003598">
    <property type="entry name" value="Ig_sub2"/>
</dbReference>
<evidence type="ECO:0000256" key="5">
    <source>
        <dbReference type="ARBA" id="ARBA00023319"/>
    </source>
</evidence>
<dbReference type="PROSITE" id="PS00107">
    <property type="entry name" value="PROTEIN_KINASE_ATP"/>
    <property type="match status" value="1"/>
</dbReference>
<proteinExistence type="inferred from homology"/>
<feature type="domain" description="Protein kinase" evidence="7">
    <location>
        <begin position="211"/>
        <end position="466"/>
    </location>
</feature>
<dbReference type="SMART" id="SM00408">
    <property type="entry name" value="IGc2"/>
    <property type="match status" value="1"/>
</dbReference>
<dbReference type="Pfam" id="PF00069">
    <property type="entry name" value="Pkinase"/>
    <property type="match status" value="1"/>
</dbReference>
<dbReference type="PANTHER" id="PTHR47633:SF9">
    <property type="entry name" value="NON-SPECIFIC SERINE_THREONINE PROTEIN KINASE"/>
    <property type="match status" value="1"/>
</dbReference>
<accession>A0A674MRU0</accession>
<dbReference type="InterPro" id="IPR008271">
    <property type="entry name" value="Ser/Thr_kinase_AS"/>
</dbReference>
<dbReference type="InterPro" id="IPR013098">
    <property type="entry name" value="Ig_I-set"/>
</dbReference>
<dbReference type="InterPro" id="IPR013783">
    <property type="entry name" value="Ig-like_fold"/>
</dbReference>
<dbReference type="Pfam" id="PF07679">
    <property type="entry name" value="I-set"/>
    <property type="match status" value="1"/>
</dbReference>
<evidence type="ECO:0000259" key="7">
    <source>
        <dbReference type="PROSITE" id="PS50011"/>
    </source>
</evidence>
<dbReference type="InterPro" id="IPR003599">
    <property type="entry name" value="Ig_sub"/>
</dbReference>
<dbReference type="Pfam" id="PF00041">
    <property type="entry name" value="fn3"/>
    <property type="match status" value="1"/>
</dbReference>
<dbReference type="GO" id="GO:0005524">
    <property type="term" value="F:ATP binding"/>
    <property type="evidence" value="ECO:0007669"/>
    <property type="project" value="UniProtKB-UniRule"/>
</dbReference>
<evidence type="ECO:0000259" key="9">
    <source>
        <dbReference type="PROSITE" id="PS50853"/>
    </source>
</evidence>
<dbReference type="PROSITE" id="PS00108">
    <property type="entry name" value="PROTEIN_KINASE_ST"/>
    <property type="match status" value="1"/>
</dbReference>
<reference evidence="10 11" key="1">
    <citation type="journal article" date="2011" name="Genome Biol. Evol.">
        <title>Integration of the genetic map and genome assembly of fugu facilitates insights into distinct features of genome evolution in teleosts and mammals.</title>
        <authorList>
            <person name="Kai W."/>
            <person name="Kikuchi K."/>
            <person name="Tohari S."/>
            <person name="Chew A.K."/>
            <person name="Tay A."/>
            <person name="Fujiwara A."/>
            <person name="Hosoya S."/>
            <person name="Suetake H."/>
            <person name="Naruse K."/>
            <person name="Brenner S."/>
            <person name="Suzuki Y."/>
            <person name="Venkatesh B."/>
        </authorList>
    </citation>
    <scope>NUCLEOTIDE SEQUENCE [LARGE SCALE GENOMIC DNA]</scope>
</reference>
<dbReference type="SMART" id="SM00409">
    <property type="entry name" value="IG"/>
    <property type="match status" value="2"/>
</dbReference>
<organism evidence="10 11">
    <name type="scientific">Takifugu rubripes</name>
    <name type="common">Japanese pufferfish</name>
    <name type="synonym">Fugu rubripes</name>
    <dbReference type="NCBI Taxonomy" id="31033"/>
    <lineage>
        <taxon>Eukaryota</taxon>
        <taxon>Metazoa</taxon>
        <taxon>Chordata</taxon>
        <taxon>Craniata</taxon>
        <taxon>Vertebrata</taxon>
        <taxon>Euteleostomi</taxon>
        <taxon>Actinopterygii</taxon>
        <taxon>Neopterygii</taxon>
        <taxon>Teleostei</taxon>
        <taxon>Neoteleostei</taxon>
        <taxon>Acanthomorphata</taxon>
        <taxon>Eupercaria</taxon>
        <taxon>Tetraodontiformes</taxon>
        <taxon>Tetradontoidea</taxon>
        <taxon>Tetraodontidae</taxon>
        <taxon>Takifugu</taxon>
    </lineage>
</organism>
<dbReference type="SMART" id="SM00220">
    <property type="entry name" value="S_TKc"/>
    <property type="match status" value="1"/>
</dbReference>
<gene>
    <name evidence="10" type="primary">mylk5</name>
</gene>
<dbReference type="InterPro" id="IPR007110">
    <property type="entry name" value="Ig-like_dom"/>
</dbReference>
<dbReference type="Gene3D" id="3.30.200.20">
    <property type="entry name" value="Phosphorylase Kinase, domain 1"/>
    <property type="match status" value="1"/>
</dbReference>
<feature type="binding site" evidence="6">
    <location>
        <position position="240"/>
    </location>
    <ligand>
        <name>ATP</name>
        <dbReference type="ChEBI" id="CHEBI:30616"/>
    </ligand>
</feature>
<dbReference type="InterPro" id="IPR011009">
    <property type="entry name" value="Kinase-like_dom_sf"/>
</dbReference>
<dbReference type="Gene3D" id="2.60.40.10">
    <property type="entry name" value="Immunoglobulins"/>
    <property type="match status" value="3"/>
</dbReference>
<dbReference type="FunFam" id="1.10.510.10:FF:000321">
    <property type="entry name" value="Bent, isoform C"/>
    <property type="match status" value="1"/>
</dbReference>
<evidence type="ECO:0000256" key="3">
    <source>
        <dbReference type="ARBA" id="ARBA00022741"/>
    </source>
</evidence>
<dbReference type="PROSITE" id="PS50011">
    <property type="entry name" value="PROTEIN_KINASE_DOM"/>
    <property type="match status" value="1"/>
</dbReference>
<dbReference type="FunFam" id="2.60.40.10:FF:001127">
    <property type="entry name" value="Myosin, light chain kinase a"/>
    <property type="match status" value="1"/>
</dbReference>
<dbReference type="PROSITE" id="PS50835">
    <property type="entry name" value="IG_LIKE"/>
    <property type="match status" value="1"/>
</dbReference>
<keyword evidence="2" id="KW-0677">Repeat</keyword>
<evidence type="ECO:0000259" key="8">
    <source>
        <dbReference type="PROSITE" id="PS50835"/>
    </source>
</evidence>
<evidence type="ECO:0000256" key="1">
    <source>
        <dbReference type="ARBA" id="ARBA00006692"/>
    </source>
</evidence>
<dbReference type="Proteomes" id="UP000005226">
    <property type="component" value="Chromosome 5"/>
</dbReference>
<evidence type="ECO:0000256" key="2">
    <source>
        <dbReference type="ARBA" id="ARBA00022737"/>
    </source>
</evidence>
<keyword evidence="3 6" id="KW-0547">Nucleotide-binding</keyword>
<dbReference type="SUPFAM" id="SSF49265">
    <property type="entry name" value="Fibronectin type III"/>
    <property type="match status" value="1"/>
</dbReference>
<dbReference type="PRINTS" id="PR00014">
    <property type="entry name" value="FNTYPEIII"/>
</dbReference>
<dbReference type="AlphaFoldDB" id="A0A674MRU0"/>
<dbReference type="InterPro" id="IPR000719">
    <property type="entry name" value="Prot_kinase_dom"/>
</dbReference>
<dbReference type="FunFam" id="3.30.200.20:FF:001119">
    <property type="entry name" value="Myosin light chain kinase"/>
    <property type="match status" value="1"/>
</dbReference>
<sequence>VTCSFSSSPPIYCTSLSKGMKLFSLTLIQIIDGPEVWVETTDLSSTLVIAEVTTEHRGRYTVVARDRRSSAQHTLTLSVIETPQPPASCPVISSVSTTSLALSWSGPCYDGGTAILGYVVEIKNPGVAESADWRKLTDECTSTSYVVSALQAHQEYCFRVRAYNEVGISQPGPVSPVVRMEQKDFDKPQKEDPQNYASVTIDSAHKVSDDYILQEKLGVGKFGQVFKLIHKETGQVCAGKFYKGRRAKERDAARKEIELMNYLHHPKLVQCLAAYDQKPEMVMVMEFIAGGELFERIVDDNFEHTERASVHYVQQILEGVAFMHQQNIVHLDLKPENIVCVDKTGTFVKIIDFGLASKIDNTTPLKVMHGTPEFVAPEVINYEPVCLATDMWSIGVICYILLSGESPFQGDDDAETLASVTAAQWEFSEESFEEITQEAKDFISSLLIKQTMRRMTCKQALAHPWMAAFDSGELEAKNLSKEKMKKFLARQKWKVTPLYTVFGDPEAEHALQTLEHKMQGPPQFTQSLKDQTVTSGSSARLSCHLTGYPDPEVVWLRGKEPLVESPSVQIEYEEDGCCTLVISKVGPEDGDLYTCRASNNHGEVFCSAKLTVQE</sequence>